<dbReference type="OrthoDB" id="9789030at2"/>
<keyword evidence="3" id="KW-0411">Iron-sulfur</keyword>
<name>Q6AIA3_DESPS</name>
<evidence type="ECO:0000256" key="1">
    <source>
        <dbReference type="ARBA" id="ARBA00022723"/>
    </source>
</evidence>
<dbReference type="PROSITE" id="PS00198">
    <property type="entry name" value="4FE4S_FER_1"/>
    <property type="match status" value="1"/>
</dbReference>
<dbReference type="PANTHER" id="PTHR43193">
    <property type="match status" value="1"/>
</dbReference>
<organism evidence="5 6">
    <name type="scientific">Desulfotalea psychrophila (strain LSv54 / DSM 12343)</name>
    <dbReference type="NCBI Taxonomy" id="177439"/>
    <lineage>
        <taxon>Bacteria</taxon>
        <taxon>Pseudomonadati</taxon>
        <taxon>Thermodesulfobacteriota</taxon>
        <taxon>Desulfobulbia</taxon>
        <taxon>Desulfobulbales</taxon>
        <taxon>Desulfocapsaceae</taxon>
        <taxon>Desulfotalea</taxon>
    </lineage>
</organism>
<feature type="domain" description="4Fe-4S ferredoxin-type" evidence="4">
    <location>
        <begin position="55"/>
        <end position="85"/>
    </location>
</feature>
<dbReference type="InterPro" id="IPR017896">
    <property type="entry name" value="4Fe4S_Fe-S-bd"/>
</dbReference>
<dbReference type="Gene3D" id="3.30.70.20">
    <property type="match status" value="1"/>
</dbReference>
<protein>
    <submittedName>
        <fullName evidence="5">Related to F420H2-dehydrogenase, beta subunit</fullName>
    </submittedName>
</protein>
<accession>Q6AIA3</accession>
<gene>
    <name evidence="5" type="ordered locus">DPPB80</name>
</gene>
<dbReference type="eggNOG" id="COG1143">
    <property type="taxonomic scope" value="Bacteria"/>
</dbReference>
<dbReference type="InterPro" id="IPR052977">
    <property type="entry name" value="Polyferredoxin-like_ET"/>
</dbReference>
<dbReference type="PANTHER" id="PTHR43193:SF2">
    <property type="entry name" value="POLYFERREDOXIN PROTEIN FWDF"/>
    <property type="match status" value="1"/>
</dbReference>
<dbReference type="KEGG" id="dps:DPPB80"/>
<dbReference type="GO" id="GO:0046872">
    <property type="term" value="F:metal ion binding"/>
    <property type="evidence" value="ECO:0007669"/>
    <property type="project" value="UniProtKB-KW"/>
</dbReference>
<evidence type="ECO:0000313" key="5">
    <source>
        <dbReference type="EMBL" id="CAG37944.1"/>
    </source>
</evidence>
<sequence length="443" mass="50234">MDMCWKWLFWAEWVYPDAENMFLSMKIKHLFVSETQANTYTFFSDFNDSAHYGFTMIHLNTKEDCCGCHACLSICPAKCIQMLPDTEGFLYPMVDESLCPECGLCESVCPVINPPRQEGDSVAFAAWNRNEDVRADSSSGGVFNALMQCTFEQNGVVFGAAFDDSMTLCHQAAHNEVEGQALRGSKYLQSTIGTAYQEARKYLKQGRQVLFSGTPCQIAGLYAFLRKEYDNLLTCDVVCHGVPSPKVFAAYRAELERQHGAKAQRIAFRRKNFGWKRFSVSLSFDNDTEYRRVLNEDAFMIGFLSNTYLRPSCHACNFSRLPRVADISLADFWGVGTHHPEWDDDRGTSLVIVQTEKGKSAFDACRQDITVHDADLNVAIQSNPCICGSVAPGARREAFFSDLNTLPFEKVMKRYMRPTPLWRRRAGKVKRLAGRVLRRMRVI</sequence>
<evidence type="ECO:0000256" key="3">
    <source>
        <dbReference type="ARBA" id="ARBA00023014"/>
    </source>
</evidence>
<dbReference type="EMBL" id="CR522871">
    <property type="protein sequence ID" value="CAG37944.1"/>
    <property type="molecule type" value="Genomic_DNA"/>
</dbReference>
<evidence type="ECO:0000313" key="6">
    <source>
        <dbReference type="Proteomes" id="UP000000602"/>
    </source>
</evidence>
<keyword evidence="6" id="KW-1185">Reference proteome</keyword>
<dbReference type="eggNOG" id="COG1035">
    <property type="taxonomic scope" value="Bacteria"/>
</dbReference>
<dbReference type="Proteomes" id="UP000000602">
    <property type="component" value="Plasmid large"/>
</dbReference>
<dbReference type="GO" id="GO:0051536">
    <property type="term" value="F:iron-sulfur cluster binding"/>
    <property type="evidence" value="ECO:0007669"/>
    <property type="project" value="UniProtKB-KW"/>
</dbReference>
<feature type="domain" description="4Fe-4S ferredoxin-type" evidence="4">
    <location>
        <begin position="90"/>
        <end position="120"/>
    </location>
</feature>
<dbReference type="AlphaFoldDB" id="Q6AIA3"/>
<proteinExistence type="predicted"/>
<dbReference type="InterPro" id="IPR017900">
    <property type="entry name" value="4Fe4S_Fe_S_CS"/>
</dbReference>
<dbReference type="InterPro" id="IPR007525">
    <property type="entry name" value="FrhB_FdhB_C"/>
</dbReference>
<evidence type="ECO:0000256" key="2">
    <source>
        <dbReference type="ARBA" id="ARBA00023004"/>
    </source>
</evidence>
<dbReference type="PROSITE" id="PS51379">
    <property type="entry name" value="4FE4S_FER_2"/>
    <property type="match status" value="2"/>
</dbReference>
<dbReference type="Pfam" id="PF04432">
    <property type="entry name" value="FrhB_FdhB_C"/>
    <property type="match status" value="1"/>
</dbReference>
<evidence type="ECO:0000259" key="4">
    <source>
        <dbReference type="PROSITE" id="PS51379"/>
    </source>
</evidence>
<reference evidence="5 6" key="1">
    <citation type="journal article" date="2004" name="Environ. Microbiol.">
        <title>The genome of Desulfotalea psychrophila, a sulfate-reducing bacterium from permanently cold Arctic sediments.</title>
        <authorList>
            <person name="Rabus R."/>
            <person name="Ruepp A."/>
            <person name="Frickey T."/>
            <person name="Rattei T."/>
            <person name="Fartmann B."/>
            <person name="Stark M."/>
            <person name="Bauer M."/>
            <person name="Zibat A."/>
            <person name="Lombardot T."/>
            <person name="Becker I."/>
            <person name="Amann J."/>
            <person name="Gellner K."/>
            <person name="Teeling H."/>
            <person name="Leuschner W.D."/>
            <person name="Gloeckner F.-O."/>
            <person name="Lupas A.N."/>
            <person name="Amann R."/>
            <person name="Klenk H.-P."/>
        </authorList>
    </citation>
    <scope>NUCLEOTIDE SEQUENCE [LARGE SCALE GENOMIC DNA]</scope>
    <source>
        <strain evidence="6">DSM 12343 / LSv54</strain>
        <plasmid evidence="6">large</plasmid>
    </source>
</reference>
<dbReference type="SUPFAM" id="SSF54862">
    <property type="entry name" value="4Fe-4S ferredoxins"/>
    <property type="match status" value="1"/>
</dbReference>
<dbReference type="STRING" id="177439.DPPB80"/>
<dbReference type="HOGENOM" id="CLU_037958_1_0_7"/>
<keyword evidence="1" id="KW-0479">Metal-binding</keyword>
<geneLocation type="plasmid" evidence="6">
    <name>large</name>
</geneLocation>
<dbReference type="Pfam" id="PF12838">
    <property type="entry name" value="Fer4_7"/>
    <property type="match status" value="1"/>
</dbReference>
<keyword evidence="2" id="KW-0408">Iron</keyword>